<keyword evidence="1" id="KW-0812">Transmembrane</keyword>
<feature type="transmembrane region" description="Helical" evidence="1">
    <location>
        <begin position="75"/>
        <end position="95"/>
    </location>
</feature>
<accession>A0A7E6FNY0</accession>
<dbReference type="Proteomes" id="UP000515154">
    <property type="component" value="Linkage group LG25"/>
</dbReference>
<feature type="transmembrane region" description="Helical" evidence="1">
    <location>
        <begin position="43"/>
        <end position="63"/>
    </location>
</feature>
<evidence type="ECO:0000313" key="3">
    <source>
        <dbReference type="RefSeq" id="XP_036369180.1"/>
    </source>
</evidence>
<keyword evidence="1" id="KW-1133">Transmembrane helix</keyword>
<proteinExistence type="predicted"/>
<dbReference type="AlphaFoldDB" id="A0A7E6FNY0"/>
<sequence length="113" mass="12584">MADSDRHTTPLESAIYHGISPRKISFLICLVQGHVRENSSPDYLLACNLVMSSLVACAVAWWYRSGDLAPDKYWFLLVVGAVILFQCLTTDIYVFHKQITIAPTVAPITTTPK</sequence>
<keyword evidence="1" id="KW-0472">Membrane</keyword>
<keyword evidence="2" id="KW-1185">Reference proteome</keyword>
<gene>
    <name evidence="3" type="primary">LOC115224193</name>
</gene>
<evidence type="ECO:0000313" key="2">
    <source>
        <dbReference type="Proteomes" id="UP000515154"/>
    </source>
</evidence>
<evidence type="ECO:0000256" key="1">
    <source>
        <dbReference type="SAM" id="Phobius"/>
    </source>
</evidence>
<dbReference type="RefSeq" id="XP_036369180.1">
    <property type="nucleotide sequence ID" value="XM_036513287.1"/>
</dbReference>
<reference evidence="3" key="1">
    <citation type="submission" date="2025-08" db="UniProtKB">
        <authorList>
            <consortium name="RefSeq"/>
        </authorList>
    </citation>
    <scope>IDENTIFICATION</scope>
</reference>
<organism evidence="2 3">
    <name type="scientific">Octopus sinensis</name>
    <name type="common">East Asian common octopus</name>
    <dbReference type="NCBI Taxonomy" id="2607531"/>
    <lineage>
        <taxon>Eukaryota</taxon>
        <taxon>Metazoa</taxon>
        <taxon>Spiralia</taxon>
        <taxon>Lophotrochozoa</taxon>
        <taxon>Mollusca</taxon>
        <taxon>Cephalopoda</taxon>
        <taxon>Coleoidea</taxon>
        <taxon>Octopodiformes</taxon>
        <taxon>Octopoda</taxon>
        <taxon>Incirrata</taxon>
        <taxon>Octopodidae</taxon>
        <taxon>Octopus</taxon>
    </lineage>
</organism>
<protein>
    <submittedName>
        <fullName evidence="3">Uncharacterized protein LOC115224193 isoform X2</fullName>
    </submittedName>
</protein>
<name>A0A7E6FNY0_9MOLL</name>